<comment type="subcellular location">
    <subcellularLocation>
        <location evidence="1">Endomembrane system</location>
        <topology evidence="1">Multi-pass membrane protein</topology>
    </subcellularLocation>
</comment>
<dbReference type="Proteomes" id="UP000018522">
    <property type="component" value="Chromosome"/>
</dbReference>
<dbReference type="EMBL" id="CP006811">
    <property type="protein sequence ID" value="AHA96900.1"/>
    <property type="molecule type" value="Genomic_DNA"/>
</dbReference>
<evidence type="ECO:0000313" key="4">
    <source>
        <dbReference type="Proteomes" id="UP000018522"/>
    </source>
</evidence>
<evidence type="ECO:0000256" key="2">
    <source>
        <dbReference type="SAM" id="Phobius"/>
    </source>
</evidence>
<reference evidence="3 4" key="1">
    <citation type="journal article" date="2014" name="Genome Announc.">
        <title>Complete Genome Sequences of Lactobacillus johnsonii Strain N6.2 and Lactobacillus reuteri Strain TD1.</title>
        <authorList>
            <person name="Leonard M.T."/>
            <person name="Valladares R.B."/>
            <person name="Ardissone A."/>
            <person name="Gonzalez C.F."/>
            <person name="Lorca G.L."/>
            <person name="Triplett E.W."/>
        </authorList>
    </citation>
    <scope>NUCLEOTIDE SEQUENCE [LARGE SCALE GENOMIC DNA]</scope>
    <source>
        <strain evidence="3 4">N6.2</strain>
    </source>
</reference>
<dbReference type="InterPro" id="IPR037185">
    <property type="entry name" value="EmrE-like"/>
</dbReference>
<feature type="transmembrane region" description="Helical" evidence="2">
    <location>
        <begin position="54"/>
        <end position="76"/>
    </location>
</feature>
<dbReference type="SUPFAM" id="SSF103481">
    <property type="entry name" value="Multidrug resistance efflux transporter EmrE"/>
    <property type="match status" value="1"/>
</dbReference>
<accession>A0A7D9N564</accession>
<keyword evidence="2" id="KW-1133">Transmembrane helix</keyword>
<name>A0A7D9N564_LACJH</name>
<protein>
    <submittedName>
        <fullName evidence="3">Uncharacterized protein</fullName>
    </submittedName>
</protein>
<keyword evidence="2" id="KW-0472">Membrane</keyword>
<gene>
    <name evidence="3" type="ORF">T285_02150</name>
</gene>
<dbReference type="AlphaFoldDB" id="A0A7D9N564"/>
<dbReference type="KEGG" id="ljn:T285_02150"/>
<keyword evidence="2" id="KW-0812">Transmembrane</keyword>
<evidence type="ECO:0000313" key="3">
    <source>
        <dbReference type="EMBL" id="AHA96900.1"/>
    </source>
</evidence>
<organism evidence="3 4">
    <name type="scientific">Lactobacillus johnsonii N6.2</name>
    <dbReference type="NCBI Taxonomy" id="1408186"/>
    <lineage>
        <taxon>Bacteria</taxon>
        <taxon>Bacillati</taxon>
        <taxon>Bacillota</taxon>
        <taxon>Bacilli</taxon>
        <taxon>Lactobacillales</taxon>
        <taxon>Lactobacillaceae</taxon>
        <taxon>Lactobacillus</taxon>
    </lineage>
</organism>
<feature type="transmembrane region" description="Helical" evidence="2">
    <location>
        <begin position="5"/>
        <end position="20"/>
    </location>
</feature>
<proteinExistence type="predicted"/>
<sequence length="82" mass="9653">MMIDIVLILIILGIILLISKKRPQRIWLLLAIIFIGFSIANFMLVYFSKDNWDLALYAISFYSLIFGLIFLIIFLVKRRSKK</sequence>
<evidence type="ECO:0000256" key="1">
    <source>
        <dbReference type="ARBA" id="ARBA00004127"/>
    </source>
</evidence>
<feature type="transmembrane region" description="Helical" evidence="2">
    <location>
        <begin position="27"/>
        <end position="48"/>
    </location>
</feature>